<dbReference type="GO" id="GO:0005975">
    <property type="term" value="P:carbohydrate metabolic process"/>
    <property type="evidence" value="ECO:0007669"/>
    <property type="project" value="UniProtKB-ARBA"/>
</dbReference>
<gene>
    <name evidence="6" type="ORF">HMPREF1535_00668</name>
</gene>
<dbReference type="STRING" id="927665.HMPREF1535_00668"/>
<name>A0A0F5JN39_9BACT</name>
<evidence type="ECO:0000259" key="4">
    <source>
        <dbReference type="Pfam" id="PF12971"/>
    </source>
</evidence>
<evidence type="ECO:0000313" key="6">
    <source>
        <dbReference type="EMBL" id="KKB59109.1"/>
    </source>
</evidence>
<dbReference type="Gene3D" id="3.30.379.10">
    <property type="entry name" value="Chitobiase/beta-hexosaminidase domain 2-like"/>
    <property type="match status" value="1"/>
</dbReference>
<dbReference type="Proteomes" id="UP000033047">
    <property type="component" value="Unassembled WGS sequence"/>
</dbReference>
<dbReference type="Gene3D" id="1.20.120.670">
    <property type="entry name" value="N-acetyl-b-d-glucoasminidase"/>
    <property type="match status" value="1"/>
</dbReference>
<dbReference type="Pfam" id="PF12971">
    <property type="entry name" value="NAGLU_N"/>
    <property type="match status" value="1"/>
</dbReference>
<dbReference type="Pfam" id="PF05089">
    <property type="entry name" value="NAGLU"/>
    <property type="match status" value="1"/>
</dbReference>
<dbReference type="PANTHER" id="PTHR12872">
    <property type="entry name" value="ALPHA-N-ACETYLGLUCOSAMINIDASE"/>
    <property type="match status" value="1"/>
</dbReference>
<dbReference type="Gene3D" id="3.20.20.80">
    <property type="entry name" value="Glycosidases"/>
    <property type="match status" value="1"/>
</dbReference>
<evidence type="ECO:0000313" key="7">
    <source>
        <dbReference type="Proteomes" id="UP000033047"/>
    </source>
</evidence>
<evidence type="ECO:0000259" key="3">
    <source>
        <dbReference type="Pfam" id="PF05089"/>
    </source>
</evidence>
<dbReference type="HOGENOM" id="CLU_011988_1_0_10"/>
<feature type="domain" description="Alpha-N-acetylglucosaminidase tim-barrel" evidence="3">
    <location>
        <begin position="121"/>
        <end position="463"/>
    </location>
</feature>
<dbReference type="SUPFAM" id="SSF51445">
    <property type="entry name" value="(Trans)glycosidases"/>
    <property type="match status" value="1"/>
</dbReference>
<dbReference type="EMBL" id="AQHV01000003">
    <property type="protein sequence ID" value="KKB59109.1"/>
    <property type="molecule type" value="Genomic_DNA"/>
</dbReference>
<dbReference type="PANTHER" id="PTHR12872:SF1">
    <property type="entry name" value="ALPHA-N-ACETYLGLUCOSAMINIDASE"/>
    <property type="match status" value="1"/>
</dbReference>
<dbReference type="InterPro" id="IPR024733">
    <property type="entry name" value="NAGLU_tim-barrel"/>
</dbReference>
<dbReference type="InterPro" id="IPR024240">
    <property type="entry name" value="NAGLU_N"/>
</dbReference>
<accession>A0A0F5JN39</accession>
<dbReference type="InterPro" id="IPR017853">
    <property type="entry name" value="GH"/>
</dbReference>
<keyword evidence="2" id="KW-0732">Signal</keyword>
<dbReference type="InterPro" id="IPR029018">
    <property type="entry name" value="Hex-like_dom2"/>
</dbReference>
<keyword evidence="1" id="KW-0378">Hydrolase</keyword>
<dbReference type="RefSeq" id="WP_046145286.1">
    <property type="nucleotide sequence ID" value="NZ_KQ033912.1"/>
</dbReference>
<evidence type="ECO:0008006" key="8">
    <source>
        <dbReference type="Google" id="ProtNLM"/>
    </source>
</evidence>
<feature type="domain" description="Alpha-N-acetylglucosaminidase C-terminal" evidence="5">
    <location>
        <begin position="472"/>
        <end position="710"/>
    </location>
</feature>
<dbReference type="PATRIC" id="fig|927665.4.peg.676"/>
<feature type="chain" id="PRO_5002490655" description="Alpha-N-acetylglucosaminidase" evidence="2">
    <location>
        <begin position="22"/>
        <end position="837"/>
    </location>
</feature>
<feature type="signal peptide" evidence="2">
    <location>
        <begin position="1"/>
        <end position="21"/>
    </location>
</feature>
<dbReference type="GO" id="GO:0016787">
    <property type="term" value="F:hydrolase activity"/>
    <property type="evidence" value="ECO:0007669"/>
    <property type="project" value="UniProtKB-KW"/>
</dbReference>
<reference evidence="6 7" key="1">
    <citation type="submission" date="2013-04" db="EMBL/GenBank/DDBJ databases">
        <title>The Genome Sequence of Parabacteroides goldsteinii DSM 19448.</title>
        <authorList>
            <consortium name="The Broad Institute Genomics Platform"/>
            <person name="Earl A."/>
            <person name="Ward D."/>
            <person name="Feldgarden M."/>
            <person name="Gevers D."/>
            <person name="Martens E."/>
            <person name="Sakamoto M."/>
            <person name="Benno Y."/>
            <person name="Song Y."/>
            <person name="Liu C."/>
            <person name="Lee J."/>
            <person name="Bolanos M."/>
            <person name="Vaisanen M.L."/>
            <person name="Finegold S.M."/>
            <person name="Walker B."/>
            <person name="Young S."/>
            <person name="Zeng Q."/>
            <person name="Gargeya S."/>
            <person name="Fitzgerald M."/>
            <person name="Haas B."/>
            <person name="Abouelleil A."/>
            <person name="Allen A.W."/>
            <person name="Alvarado L."/>
            <person name="Arachchi H.M."/>
            <person name="Berlin A.M."/>
            <person name="Chapman S.B."/>
            <person name="Gainer-Dewar J."/>
            <person name="Goldberg J."/>
            <person name="Griggs A."/>
            <person name="Gujja S."/>
            <person name="Hansen M."/>
            <person name="Howarth C."/>
            <person name="Imamovic A."/>
            <person name="Ireland A."/>
            <person name="Larimer J."/>
            <person name="McCowan C."/>
            <person name="Murphy C."/>
            <person name="Pearson M."/>
            <person name="Poon T.W."/>
            <person name="Priest M."/>
            <person name="Roberts A."/>
            <person name="Saif S."/>
            <person name="Shea T."/>
            <person name="Sisk P."/>
            <person name="Sykes S."/>
            <person name="Wortman J."/>
            <person name="Nusbaum C."/>
            <person name="Birren B."/>
        </authorList>
    </citation>
    <scope>NUCLEOTIDE SEQUENCE [LARGE SCALE GENOMIC DNA]</scope>
    <source>
        <strain evidence="6 7">DSM 19448</strain>
    </source>
</reference>
<organism evidence="6 7">
    <name type="scientific">Parabacteroides goldsteinii DSM 19448 = WAL 12034</name>
    <dbReference type="NCBI Taxonomy" id="927665"/>
    <lineage>
        <taxon>Bacteria</taxon>
        <taxon>Pseudomonadati</taxon>
        <taxon>Bacteroidota</taxon>
        <taxon>Bacteroidia</taxon>
        <taxon>Bacteroidales</taxon>
        <taxon>Tannerellaceae</taxon>
        <taxon>Parabacteroides</taxon>
    </lineage>
</organism>
<proteinExistence type="predicted"/>
<dbReference type="AlphaFoldDB" id="A0A0F5JN39"/>
<dbReference type="InterPro" id="IPR024732">
    <property type="entry name" value="NAGLU_C"/>
</dbReference>
<evidence type="ECO:0000256" key="1">
    <source>
        <dbReference type="ARBA" id="ARBA00022801"/>
    </source>
</evidence>
<protein>
    <recommendedName>
        <fullName evidence="8">Alpha-N-acetylglucosaminidase</fullName>
    </recommendedName>
</protein>
<evidence type="ECO:0000259" key="5">
    <source>
        <dbReference type="Pfam" id="PF12972"/>
    </source>
</evidence>
<feature type="domain" description="Alpha-N-acetylglucosaminidase N-terminal" evidence="4">
    <location>
        <begin position="28"/>
        <end position="105"/>
    </location>
</feature>
<evidence type="ECO:0000256" key="2">
    <source>
        <dbReference type="SAM" id="SignalP"/>
    </source>
</evidence>
<dbReference type="Pfam" id="PF12972">
    <property type="entry name" value="NAGLU_C"/>
    <property type="match status" value="1"/>
</dbReference>
<dbReference type="InterPro" id="IPR007781">
    <property type="entry name" value="NAGLU"/>
</dbReference>
<sequence>MKRILLFSFCLLSFFLQTVWGQKGALAEVRQVVERVTGQSDLPVSFVLKLDKGANYFQYRVDNGVLKIEGSNPVALCRGFYDFVKSNRAGLYSWSGSNIRFPEQLADGGEKRVVSPFEHHYLFNVCTYGYSMPYWDWERWEKEIDWMALHGIDMPLALVGYEAIMARVWKKMGLTDEEINNYFVGPAHLPWMRMGNVSGIDGPLNQDWHKQQVELQHKILKRMKNLGMKPICPGFPGFIPEAFKRIYPDLHIIQTHWGGAFCNWMISPQEELFTKIGTAFIREWEKEFGKSEYYLVDSFNEMDIPFPAKGSKERYELLASYGDKVYQSIRKGNPKATWVMQGWMFGYQRHIWDYETLGALVSKVPDDKMLLLDLAVDYNKHFWKSEVNWEFYKGYYNKSWVYSVIPNMGGKTGMTGILDFYANGHLEALASPNKGRLVAHGMAPEGIENNEVIYELLSDAGWSDKKIDIHEWLKEYSYNRYGGYPAAVRECWDLLLESVYGTFTDHPRYNWQFRPGTVRSGSINITPSFFKAIESFMEVSGQQKGNFLYLADLAELTALYLGGKAELLIKAIDWQYEIGDTVRAAKFEKDFEHIMLGMDALLSAHPTLRLERWIDFAHKQATTSEQYKQYERNAKRIVTIWGPPVDDYSARVWSGLIRDYYLPRWKHYFASRKTGIRFNFAEWEKNWVESEGCSPQTPPADIVNTARSLVDYAAFITPVLIPDGKKGQLGSWTIGSEKAEIISFQVSADRLDKLSAVRIEKKAGKSSVVCSRLKLVADGKVLVDDASEKILYGDKLGTVYTVTLPDDIRGNNGVELQLQIKNIGSETASGQVSLIGE</sequence>
<comment type="caution">
    <text evidence="6">The sequence shown here is derived from an EMBL/GenBank/DDBJ whole genome shotgun (WGS) entry which is preliminary data.</text>
</comment>